<dbReference type="SUPFAM" id="SSF52540">
    <property type="entry name" value="P-loop containing nucleoside triphosphate hydrolases"/>
    <property type="match status" value="1"/>
</dbReference>
<keyword evidence="2" id="KW-0805">Transcription regulation</keyword>
<dbReference type="SUPFAM" id="SSF48452">
    <property type="entry name" value="TPR-like"/>
    <property type="match status" value="2"/>
</dbReference>
<dbReference type="PROSITE" id="PS51755">
    <property type="entry name" value="OMPR_PHOB"/>
    <property type="match status" value="1"/>
</dbReference>
<feature type="domain" description="OmpR/PhoB-type" evidence="7">
    <location>
        <begin position="1"/>
        <end position="103"/>
    </location>
</feature>
<dbReference type="SMART" id="SM01043">
    <property type="entry name" value="BTAD"/>
    <property type="match status" value="1"/>
</dbReference>
<dbReference type="AlphaFoldDB" id="A0A327Z964"/>
<dbReference type="PRINTS" id="PR00364">
    <property type="entry name" value="DISEASERSIST"/>
</dbReference>
<evidence type="ECO:0000256" key="5">
    <source>
        <dbReference type="PROSITE-ProRule" id="PRU01091"/>
    </source>
</evidence>
<dbReference type="InterPro" id="IPR001867">
    <property type="entry name" value="OmpR/PhoB-type_DNA-bd"/>
</dbReference>
<evidence type="ECO:0000259" key="7">
    <source>
        <dbReference type="PROSITE" id="PS51755"/>
    </source>
</evidence>
<evidence type="ECO:0000313" key="9">
    <source>
        <dbReference type="Proteomes" id="UP000249341"/>
    </source>
</evidence>
<keyword evidence="9" id="KW-1185">Reference proteome</keyword>
<feature type="region of interest" description="Disordered" evidence="6">
    <location>
        <begin position="936"/>
        <end position="959"/>
    </location>
</feature>
<dbReference type="SMART" id="SM00028">
    <property type="entry name" value="TPR"/>
    <property type="match status" value="4"/>
</dbReference>
<dbReference type="InterPro" id="IPR011990">
    <property type="entry name" value="TPR-like_helical_dom_sf"/>
</dbReference>
<evidence type="ECO:0000313" key="8">
    <source>
        <dbReference type="EMBL" id="RAK35555.1"/>
    </source>
</evidence>
<dbReference type="GO" id="GO:0006355">
    <property type="term" value="P:regulation of DNA-templated transcription"/>
    <property type="evidence" value="ECO:0007669"/>
    <property type="project" value="InterPro"/>
</dbReference>
<dbReference type="PANTHER" id="PTHR35807">
    <property type="entry name" value="TRANSCRIPTIONAL REGULATOR REDD-RELATED"/>
    <property type="match status" value="1"/>
</dbReference>
<dbReference type="EMBL" id="QLMJ01000009">
    <property type="protein sequence ID" value="RAK35555.1"/>
    <property type="molecule type" value="Genomic_DNA"/>
</dbReference>
<dbReference type="Pfam" id="PF03704">
    <property type="entry name" value="BTAD"/>
    <property type="match status" value="1"/>
</dbReference>
<dbReference type="Gene3D" id="1.10.10.10">
    <property type="entry name" value="Winged helix-like DNA-binding domain superfamily/Winged helix DNA-binding domain"/>
    <property type="match status" value="1"/>
</dbReference>
<name>A0A327Z964_9ACTN</name>
<sequence>MSDSGALRFTVLGPLRFWRGDVELDAGPRQQRCLLMLLLAAADQPLGMGELAELIWEADPPTSAVNIIHKYVGALRRLFEPGLRSRDPGSYLLRHGSGYLLTTGSATVDLLVFRRRLAEAKACAGAGAWEQALGHYTAALRLVRGPAGGAVADSARAAAVFAGLDGQFFDATVAATEIAVKRGQPSEVLSALRLAATMDPLHEPVHAGLVTALAAAGQQAEALDAYRTIRERLSGELGIDPGSALREAQRRVLIPAPAVAQAEAPQPAQLPPDLALFTGRSAELAMLTGLVGGRRHSPLVVAMDGMGGVGKSTLAVHFAHQVSAAFPDGRLHLDLHGDRDEPETAGEALRSLLYALGVHAADVPDSVDARKGMYRSLTAAKRILVLLDNARDPAQVRPLLPNSPESTVLVTSRRPLLGLAAFDGAHLVHVDLPGLPEARELLDRRLAALPNRPVGGAADEMIELCGRLPLALAIVGARLAVRRHLSPDIVAAELRDGAHRLEALSAGAGEHDPRASFAWSYRQLSTGAARLFRFLSVALPAGVRLTACASLAGQDAARTRLELAELVEAALVTEHDDGRFTSHVLVRAYAQELFETTEPAAERSAALCRLLEFYLHSSYRAHVLVTPYRNPQPAPPMPGVVADEPASYDEAFAWFDARRTVLKEAVRVAADPRSGIRPWQLAIAMQQYLHGFGYFHDWEEVTRTALDAARRDGDEAGEGHALRSLAGARCYTGNYDDALEMLTAAQRIFERRDMCLEQALVHTNLQWVHQELDRHDEALAHGERALERYRALGDRQAVAKGLTFNGRSLTRLGRLAESSLALDEALGIHRHFDEPRMLVLEGATRRAVAANLAESGRMDDAVRELDRAADAAREHLPEKVDTLCELAELLITMGETERGRTVVHRIRSALAEFQDGGPESLRIRFTRIEERLEGGSCRRGGRSSPSMALWRPDSPVTLA</sequence>
<evidence type="ECO:0000256" key="3">
    <source>
        <dbReference type="ARBA" id="ARBA00023125"/>
    </source>
</evidence>
<evidence type="ECO:0000256" key="4">
    <source>
        <dbReference type="ARBA" id="ARBA00023163"/>
    </source>
</evidence>
<dbReference type="CDD" id="cd15831">
    <property type="entry name" value="BTAD"/>
    <property type="match status" value="1"/>
</dbReference>
<dbReference type="GO" id="GO:0043531">
    <property type="term" value="F:ADP binding"/>
    <property type="evidence" value="ECO:0007669"/>
    <property type="project" value="InterPro"/>
</dbReference>
<dbReference type="SUPFAM" id="SSF46894">
    <property type="entry name" value="C-terminal effector domain of the bipartite response regulators"/>
    <property type="match status" value="1"/>
</dbReference>
<accession>A0A327Z964</accession>
<evidence type="ECO:0000256" key="1">
    <source>
        <dbReference type="ARBA" id="ARBA00005820"/>
    </source>
</evidence>
<dbReference type="InterPro" id="IPR027417">
    <property type="entry name" value="P-loop_NTPase"/>
</dbReference>
<dbReference type="Proteomes" id="UP000249341">
    <property type="component" value="Unassembled WGS sequence"/>
</dbReference>
<dbReference type="GO" id="GO:0000160">
    <property type="term" value="P:phosphorelay signal transduction system"/>
    <property type="evidence" value="ECO:0007669"/>
    <property type="project" value="InterPro"/>
</dbReference>
<dbReference type="RefSeq" id="WP_111650586.1">
    <property type="nucleotide sequence ID" value="NZ_JACHWI010000006.1"/>
</dbReference>
<reference evidence="8 9" key="1">
    <citation type="submission" date="2018-06" db="EMBL/GenBank/DDBJ databases">
        <title>Genomic Encyclopedia of Type Strains, Phase III (KMG-III): the genomes of soil and plant-associated and newly described type strains.</title>
        <authorList>
            <person name="Whitman W."/>
        </authorList>
    </citation>
    <scope>NUCLEOTIDE SEQUENCE [LARGE SCALE GENOMIC DNA]</scope>
    <source>
        <strain evidence="8 9">CGMCC 4.7090</strain>
    </source>
</reference>
<comment type="similarity">
    <text evidence="1">Belongs to the AfsR/DnrI/RedD regulatory family.</text>
</comment>
<dbReference type="GO" id="GO:0003677">
    <property type="term" value="F:DNA binding"/>
    <property type="evidence" value="ECO:0007669"/>
    <property type="project" value="UniProtKB-UniRule"/>
</dbReference>
<protein>
    <submittedName>
        <fullName evidence="8">DNA-binding SARP family transcriptional activator</fullName>
    </submittedName>
</protein>
<dbReference type="InterPro" id="IPR051677">
    <property type="entry name" value="AfsR-DnrI-RedD_regulator"/>
</dbReference>
<comment type="caution">
    <text evidence="8">The sequence shown here is derived from an EMBL/GenBank/DDBJ whole genome shotgun (WGS) entry which is preliminary data.</text>
</comment>
<proteinExistence type="inferred from homology"/>
<feature type="DNA-binding region" description="OmpR/PhoB-type" evidence="5">
    <location>
        <begin position="1"/>
        <end position="103"/>
    </location>
</feature>
<dbReference type="InterPro" id="IPR005158">
    <property type="entry name" value="BTAD"/>
</dbReference>
<keyword evidence="3 5" id="KW-0238">DNA-binding</keyword>
<dbReference type="InterPro" id="IPR036388">
    <property type="entry name" value="WH-like_DNA-bd_sf"/>
</dbReference>
<organism evidence="8 9">
    <name type="scientific">Actinoplanes lutulentus</name>
    <dbReference type="NCBI Taxonomy" id="1287878"/>
    <lineage>
        <taxon>Bacteria</taxon>
        <taxon>Bacillati</taxon>
        <taxon>Actinomycetota</taxon>
        <taxon>Actinomycetes</taxon>
        <taxon>Micromonosporales</taxon>
        <taxon>Micromonosporaceae</taxon>
        <taxon>Actinoplanes</taxon>
    </lineage>
</organism>
<evidence type="ECO:0000256" key="2">
    <source>
        <dbReference type="ARBA" id="ARBA00023015"/>
    </source>
</evidence>
<evidence type="ECO:0000256" key="6">
    <source>
        <dbReference type="SAM" id="MobiDB-lite"/>
    </source>
</evidence>
<dbReference type="PANTHER" id="PTHR35807:SF1">
    <property type="entry name" value="TRANSCRIPTIONAL REGULATOR REDD"/>
    <property type="match status" value="1"/>
</dbReference>
<dbReference type="SMART" id="SM00862">
    <property type="entry name" value="Trans_reg_C"/>
    <property type="match status" value="1"/>
</dbReference>
<dbReference type="Gene3D" id="1.25.40.10">
    <property type="entry name" value="Tetratricopeptide repeat domain"/>
    <property type="match status" value="2"/>
</dbReference>
<gene>
    <name evidence="8" type="ORF">B0I29_10928</name>
</gene>
<dbReference type="OrthoDB" id="7628974at2"/>
<keyword evidence="4" id="KW-0804">Transcription</keyword>
<dbReference type="Gene3D" id="3.40.50.300">
    <property type="entry name" value="P-loop containing nucleotide triphosphate hydrolases"/>
    <property type="match status" value="1"/>
</dbReference>
<dbReference type="InterPro" id="IPR019734">
    <property type="entry name" value="TPR_rpt"/>
</dbReference>
<dbReference type="InterPro" id="IPR016032">
    <property type="entry name" value="Sig_transdc_resp-reg_C-effctor"/>
</dbReference>